<dbReference type="EMBL" id="CP000510">
    <property type="protein sequence ID" value="ABM02473.1"/>
    <property type="molecule type" value="Genomic_DNA"/>
</dbReference>
<dbReference type="KEGG" id="pin:Ping_0620"/>
<reference evidence="2 3" key="1">
    <citation type="submission" date="2007-01" db="EMBL/GenBank/DDBJ databases">
        <title>Complete sequence of Psychromonas ingrahamii 37.</title>
        <authorList>
            <consortium name="US DOE Joint Genome Institute"/>
            <person name="Copeland A."/>
            <person name="Lucas S."/>
            <person name="Lapidus A."/>
            <person name="Barry K."/>
            <person name="Detter J.C."/>
            <person name="Glavina del Rio T."/>
            <person name="Hammon N."/>
            <person name="Israni S."/>
            <person name="Dalin E."/>
            <person name="Tice H."/>
            <person name="Pitluck S."/>
            <person name="Thompson L.S."/>
            <person name="Brettin T."/>
            <person name="Bruce D."/>
            <person name="Han C."/>
            <person name="Tapia R."/>
            <person name="Schmutz J."/>
            <person name="Larimer F."/>
            <person name="Land M."/>
            <person name="Hauser L."/>
            <person name="Kyrpides N."/>
            <person name="Ivanova N."/>
            <person name="Staley J."/>
            <person name="Richardson P."/>
        </authorList>
    </citation>
    <scope>NUCLEOTIDE SEQUENCE [LARGE SCALE GENOMIC DNA]</scope>
    <source>
        <strain evidence="2 3">37</strain>
    </source>
</reference>
<protein>
    <submittedName>
        <fullName evidence="2">Uncharacterized conserved protein UCP025560</fullName>
    </submittedName>
</protein>
<evidence type="ECO:0000256" key="1">
    <source>
        <dbReference type="SAM" id="SignalP"/>
    </source>
</evidence>
<evidence type="ECO:0000313" key="2">
    <source>
        <dbReference type="EMBL" id="ABM02473.1"/>
    </source>
</evidence>
<sequence>MKKIILMITLMLSFSVFALELSDAKQQGLVGERVDGLLGVVETSLEVTELVSSINAQRLAVYKQIAEKNAMTLDQVSVLAGEKAIKKTPKGQYIQNTAGQWVIK</sequence>
<dbReference type="PIRSF" id="PIRSF025560">
    <property type="entry name" value="UCP025560"/>
    <property type="match status" value="1"/>
</dbReference>
<dbReference type="Pfam" id="PF07027">
    <property type="entry name" value="DUF1318"/>
    <property type="match status" value="1"/>
</dbReference>
<keyword evidence="3" id="KW-1185">Reference proteome</keyword>
<organism evidence="2 3">
    <name type="scientific">Psychromonas ingrahamii (strain DSM 17664 / CCUG 51855 / 37)</name>
    <dbReference type="NCBI Taxonomy" id="357804"/>
    <lineage>
        <taxon>Bacteria</taxon>
        <taxon>Pseudomonadati</taxon>
        <taxon>Pseudomonadota</taxon>
        <taxon>Gammaproteobacteria</taxon>
        <taxon>Alteromonadales</taxon>
        <taxon>Psychromonadaceae</taxon>
        <taxon>Psychromonas</taxon>
    </lineage>
</organism>
<feature type="chain" id="PRO_5002637436" evidence="1">
    <location>
        <begin position="19"/>
        <end position="104"/>
    </location>
</feature>
<dbReference type="eggNOG" id="COG3784">
    <property type="taxonomic scope" value="Bacteria"/>
</dbReference>
<name>A1SSK8_PSYIN</name>
<dbReference type="HOGENOM" id="CLU_146585_1_0_6"/>
<proteinExistence type="predicted"/>
<evidence type="ECO:0000313" key="3">
    <source>
        <dbReference type="Proteomes" id="UP000000639"/>
    </source>
</evidence>
<gene>
    <name evidence="2" type="ordered locus">Ping_0620</name>
</gene>
<dbReference type="STRING" id="357804.Ping_0620"/>
<feature type="signal peptide" evidence="1">
    <location>
        <begin position="1"/>
        <end position="18"/>
    </location>
</feature>
<dbReference type="InterPro" id="IPR008309">
    <property type="entry name" value="YdbL"/>
</dbReference>
<dbReference type="RefSeq" id="WP_011769032.1">
    <property type="nucleotide sequence ID" value="NC_008709.1"/>
</dbReference>
<accession>A1SSK8</accession>
<dbReference type="Proteomes" id="UP000000639">
    <property type="component" value="Chromosome"/>
</dbReference>
<dbReference type="AlphaFoldDB" id="A1SSK8"/>
<keyword evidence="1" id="KW-0732">Signal</keyword>